<dbReference type="eggNOG" id="ENOG5031UWG">
    <property type="taxonomic scope" value="Bacteria"/>
</dbReference>
<dbReference type="EMBL" id="CM001022">
    <property type="protein sequence ID" value="EFQ23308.1"/>
    <property type="molecule type" value="Genomic_DNA"/>
</dbReference>
<proteinExistence type="predicted"/>
<gene>
    <name evidence="1" type="ORF">Apau_0880</name>
</gene>
<accession>E3CVV7</accession>
<dbReference type="RefSeq" id="WP_006300483.1">
    <property type="nucleotide sequence ID" value="NZ_CM001022.1"/>
</dbReference>
<sequence length="185" mass="20539">MAERGGPVLGYLLVEDREGVFEGAALVVDTRGIPLDFRYTEPVRPTRLERILYGSALDVYLREDVLLKNLVESVEAKPTLWILRDRDLLRAARRHAKVAAVCLESTSASPLDQVGILEPQGDRTTFLLQADPISAPFRLAVTEDQLSQTQKISADLVAAAEEMELGEPFSRMGKALESIREHEPL</sequence>
<reference evidence="1 2" key="1">
    <citation type="journal article" date="2010" name="Stand. Genomic Sci.">
        <title>Non-contiguous finished genome sequence of Aminomonas paucivorans type strain (GLU-3).</title>
        <authorList>
            <person name="Pitluck S."/>
            <person name="Yasawong M."/>
            <person name="Held B."/>
            <person name="Lapidus A."/>
            <person name="Nolan M."/>
            <person name="Copeland A."/>
            <person name="Lucas S."/>
            <person name="Del Rio T.G."/>
            <person name="Tice H."/>
            <person name="Cheng J.F."/>
            <person name="Chertkov O."/>
            <person name="Goodwin L."/>
            <person name="Tapia R."/>
            <person name="Han C."/>
            <person name="Liolios K."/>
            <person name="Ivanova N."/>
            <person name="Mavromatis K."/>
            <person name="Ovchinnikova G."/>
            <person name="Pati A."/>
            <person name="Chen A."/>
            <person name="Palaniappan K."/>
            <person name="Land M."/>
            <person name="Hauser L."/>
            <person name="Chang Y.J."/>
            <person name="Jeffries C.D."/>
            <person name="Pukall R."/>
            <person name="Spring S."/>
            <person name="Rohde M."/>
            <person name="Sikorski J."/>
            <person name="Goker M."/>
            <person name="Woyke T."/>
            <person name="Bristow J."/>
            <person name="Eisen J.A."/>
            <person name="Markowitz V."/>
            <person name="Hugenholtz P."/>
            <person name="Kyrpides N.C."/>
            <person name="Klenk H.P."/>
        </authorList>
    </citation>
    <scope>NUCLEOTIDE SEQUENCE [LARGE SCALE GENOMIC DNA]</scope>
    <source>
        <strain evidence="1 2">DSM 12260</strain>
    </source>
</reference>
<dbReference type="STRING" id="584708.Apau_0880"/>
<name>E3CVV7_9BACT</name>
<evidence type="ECO:0000313" key="1">
    <source>
        <dbReference type="EMBL" id="EFQ23308.1"/>
    </source>
</evidence>
<evidence type="ECO:0000313" key="2">
    <source>
        <dbReference type="Proteomes" id="UP000005096"/>
    </source>
</evidence>
<dbReference type="PaxDb" id="584708-Apau_0880"/>
<organism evidence="1 2">
    <name type="scientific">Aminomonas paucivorans DSM 12260</name>
    <dbReference type="NCBI Taxonomy" id="584708"/>
    <lineage>
        <taxon>Bacteria</taxon>
        <taxon>Thermotogati</taxon>
        <taxon>Synergistota</taxon>
        <taxon>Synergistia</taxon>
        <taxon>Synergistales</taxon>
        <taxon>Synergistaceae</taxon>
        <taxon>Aminomonas</taxon>
    </lineage>
</organism>
<dbReference type="HOGENOM" id="CLU_129785_0_0_0"/>
<dbReference type="OrthoDB" id="4773at2"/>
<dbReference type="AlphaFoldDB" id="E3CVV7"/>
<keyword evidence="2" id="KW-1185">Reference proteome</keyword>
<dbReference type="Proteomes" id="UP000005096">
    <property type="component" value="Chromosome"/>
</dbReference>
<protein>
    <submittedName>
        <fullName evidence="1">Uncharacterized protein</fullName>
    </submittedName>
</protein>